<feature type="transmembrane region" description="Helical" evidence="5">
    <location>
        <begin position="302"/>
        <end position="323"/>
    </location>
</feature>
<dbReference type="CDD" id="cd03220">
    <property type="entry name" value="ABC_KpsT_Wzt"/>
    <property type="match status" value="1"/>
</dbReference>
<dbReference type="PANTHER" id="PTHR46743:SF2">
    <property type="entry name" value="TEICHOIC ACIDS EXPORT ATP-BINDING PROTEIN TAGH"/>
    <property type="match status" value="1"/>
</dbReference>
<dbReference type="InterPro" id="IPR050683">
    <property type="entry name" value="Bact_Polysacc_Export_ATP-bd"/>
</dbReference>
<keyword evidence="4 7" id="KW-0067">ATP-binding</keyword>
<organism evidence="7 10">
    <name type="scientific">Leuconostoc lactis</name>
    <dbReference type="NCBI Taxonomy" id="1246"/>
    <lineage>
        <taxon>Bacteria</taxon>
        <taxon>Bacillati</taxon>
        <taxon>Bacillota</taxon>
        <taxon>Bacilli</taxon>
        <taxon>Lactobacillales</taxon>
        <taxon>Lactobacillaceae</taxon>
        <taxon>Leuconostoc</taxon>
    </lineage>
</organism>
<dbReference type="InterPro" id="IPR003439">
    <property type="entry name" value="ABC_transporter-like_ATP-bd"/>
</dbReference>
<reference evidence="8 9" key="1">
    <citation type="submission" date="2019-06" db="EMBL/GenBank/DDBJ databases">
        <title>Genome analyses of bacteria isolated from kimchi.</title>
        <authorList>
            <person name="Lee S."/>
            <person name="Ahn S."/>
            <person name="Roh S."/>
        </authorList>
    </citation>
    <scope>NUCLEOTIDE SEQUENCE [LARGE SCALE GENOMIC DNA]</scope>
    <source>
        <strain evidence="8 9">CBA3625</strain>
    </source>
</reference>
<dbReference type="GO" id="GO:0140359">
    <property type="term" value="F:ABC-type transporter activity"/>
    <property type="evidence" value="ECO:0007669"/>
    <property type="project" value="InterPro"/>
</dbReference>
<dbReference type="SUPFAM" id="SSF52540">
    <property type="entry name" value="P-loop containing nucleoside triphosphate hydrolases"/>
    <property type="match status" value="1"/>
</dbReference>
<evidence type="ECO:0000256" key="2">
    <source>
        <dbReference type="ARBA" id="ARBA00022448"/>
    </source>
</evidence>
<dbReference type="AlphaFoldDB" id="A0A5B8TC22"/>
<accession>A0A5B8TC22</accession>
<protein>
    <submittedName>
        <fullName evidence="8">ABC transporter ATP-binding protein</fullName>
    </submittedName>
    <submittedName>
        <fullName evidence="7">ATP-binding cassette domain-containing protein</fullName>
    </submittedName>
</protein>
<evidence type="ECO:0000256" key="1">
    <source>
        <dbReference type="ARBA" id="ARBA00005417"/>
    </source>
</evidence>
<gene>
    <name evidence="8" type="ORF">FGL83_07495</name>
    <name evidence="7" type="ORF">GQS40_05805</name>
</gene>
<dbReference type="EMBL" id="CP042387">
    <property type="protein sequence ID" value="QEA44530.1"/>
    <property type="molecule type" value="Genomic_DNA"/>
</dbReference>
<dbReference type="Gene3D" id="3.40.50.300">
    <property type="entry name" value="P-loop containing nucleotide triphosphate hydrolases"/>
    <property type="match status" value="1"/>
</dbReference>
<evidence type="ECO:0000256" key="5">
    <source>
        <dbReference type="SAM" id="Phobius"/>
    </source>
</evidence>
<dbReference type="Proteomes" id="UP000321298">
    <property type="component" value="Chromosome"/>
</dbReference>
<dbReference type="PROSITE" id="PS50893">
    <property type="entry name" value="ABC_TRANSPORTER_2"/>
    <property type="match status" value="1"/>
</dbReference>
<dbReference type="Pfam" id="PF00005">
    <property type="entry name" value="ABC_tran"/>
    <property type="match status" value="1"/>
</dbReference>
<dbReference type="SMART" id="SM00382">
    <property type="entry name" value="AAA"/>
    <property type="match status" value="1"/>
</dbReference>
<dbReference type="RefSeq" id="WP_029510183.1">
    <property type="nucleotide sequence ID" value="NZ_CP042387.1"/>
</dbReference>
<sequence>MLDESKPYMVRAEGLTKNFQLYANQTEKLKSTFMGNRAEANFWALRGLSFEIQAGDVVGIVGTNGSGKSTLLNILSGVIPQTSGLLDLNGTIGVVAINEGLNWELTGRENIRLKQLMMGKSNEEITRAMPEIIDFSELGEFIDQPVKDYSNGMRAKLGFSIVTHNDPDILIVDEALSVGDQNFSNKALGKIREFIAQGKTIFFVSHDLKQVREFTNKVMWIQYGEMRDFGETETIADEYEAFTRELDKMTEQDRERYVRKQKQNQQLFTIDQLRDRLTEEGMTEPEIKRITKLRSFEGFSRLSLYSTLIVLLGLMGAVVYFSMMGR</sequence>
<comment type="similarity">
    <text evidence="1">Belongs to the ABC transporter superfamily.</text>
</comment>
<name>A0A5B8TC22_LEULA</name>
<keyword evidence="5" id="KW-1133">Transmembrane helix</keyword>
<keyword evidence="2" id="KW-0813">Transport</keyword>
<dbReference type="InterPro" id="IPR015860">
    <property type="entry name" value="ABC_transpr_TagH-like"/>
</dbReference>
<dbReference type="GO" id="GO:0005524">
    <property type="term" value="F:ATP binding"/>
    <property type="evidence" value="ECO:0007669"/>
    <property type="project" value="UniProtKB-KW"/>
</dbReference>
<keyword evidence="5" id="KW-0472">Membrane</keyword>
<keyword evidence="9" id="KW-1185">Reference proteome</keyword>
<keyword evidence="3" id="KW-0547">Nucleotide-binding</keyword>
<evidence type="ECO:0000256" key="4">
    <source>
        <dbReference type="ARBA" id="ARBA00022840"/>
    </source>
</evidence>
<evidence type="ECO:0000313" key="8">
    <source>
        <dbReference type="EMBL" id="QEA44530.1"/>
    </source>
</evidence>
<dbReference type="InterPro" id="IPR003593">
    <property type="entry name" value="AAA+_ATPase"/>
</dbReference>
<feature type="domain" description="ABC transporter" evidence="6">
    <location>
        <begin position="10"/>
        <end position="248"/>
    </location>
</feature>
<dbReference type="InterPro" id="IPR027417">
    <property type="entry name" value="P-loop_NTPase"/>
</dbReference>
<dbReference type="PANTHER" id="PTHR46743">
    <property type="entry name" value="TEICHOIC ACIDS EXPORT ATP-BINDING PROTEIN TAGH"/>
    <property type="match status" value="1"/>
</dbReference>
<keyword evidence="5" id="KW-0812">Transmembrane</keyword>
<reference evidence="7 10" key="2">
    <citation type="submission" date="2019-12" db="EMBL/GenBank/DDBJ databases">
        <title>Complete genome sequence of Leuconostoc lactis strain AVN1 provides insights into metabolic potential.</title>
        <authorList>
            <person name="Besrour N."/>
            <person name="Najjari A."/>
            <person name="Fhoula I."/>
            <person name="Jaballah S."/>
            <person name="Klibi N."/>
            <person name="Ouzari H.I."/>
        </authorList>
    </citation>
    <scope>NUCLEOTIDE SEQUENCE [LARGE SCALE GENOMIC DNA]</scope>
    <source>
        <strain evidence="7 10">AVN1</strain>
    </source>
</reference>
<evidence type="ECO:0000313" key="9">
    <source>
        <dbReference type="Proteomes" id="UP000321298"/>
    </source>
</evidence>
<dbReference type="GO" id="GO:0016887">
    <property type="term" value="F:ATP hydrolysis activity"/>
    <property type="evidence" value="ECO:0007669"/>
    <property type="project" value="InterPro"/>
</dbReference>
<dbReference type="EMBL" id="WSZI01000013">
    <property type="protein sequence ID" value="MWN21184.1"/>
    <property type="molecule type" value="Genomic_DNA"/>
</dbReference>
<evidence type="ECO:0000313" key="10">
    <source>
        <dbReference type="Proteomes" id="UP000478636"/>
    </source>
</evidence>
<dbReference type="GeneID" id="66532042"/>
<evidence type="ECO:0000256" key="3">
    <source>
        <dbReference type="ARBA" id="ARBA00022741"/>
    </source>
</evidence>
<evidence type="ECO:0000313" key="7">
    <source>
        <dbReference type="EMBL" id="MWN21184.1"/>
    </source>
</evidence>
<evidence type="ECO:0000259" key="6">
    <source>
        <dbReference type="PROSITE" id="PS50893"/>
    </source>
</evidence>
<proteinExistence type="inferred from homology"/>
<dbReference type="GO" id="GO:0016020">
    <property type="term" value="C:membrane"/>
    <property type="evidence" value="ECO:0007669"/>
    <property type="project" value="InterPro"/>
</dbReference>
<dbReference type="STRING" id="1246.BCR17_07845"/>
<dbReference type="Proteomes" id="UP000478636">
    <property type="component" value="Unassembled WGS sequence"/>
</dbReference>